<proteinExistence type="inferred from homology"/>
<accession>A0A1I4TPH2</accession>
<dbReference type="AlphaFoldDB" id="A0A1I4TPH2"/>
<keyword evidence="4" id="KW-0804">Transcription</keyword>
<dbReference type="Gene3D" id="1.10.10.10">
    <property type="entry name" value="Winged helix-like DNA-binding domain superfamily/Winged helix DNA-binding domain"/>
    <property type="match status" value="1"/>
</dbReference>
<comment type="similarity">
    <text evidence="1">Belongs to the LysR transcriptional regulatory family.</text>
</comment>
<dbReference type="GO" id="GO:0003700">
    <property type="term" value="F:DNA-binding transcription factor activity"/>
    <property type="evidence" value="ECO:0007669"/>
    <property type="project" value="InterPro"/>
</dbReference>
<evidence type="ECO:0000259" key="5">
    <source>
        <dbReference type="PROSITE" id="PS50931"/>
    </source>
</evidence>
<dbReference type="Pfam" id="PF03466">
    <property type="entry name" value="LysR_substrate"/>
    <property type="match status" value="1"/>
</dbReference>
<feature type="domain" description="HTH lysR-type" evidence="5">
    <location>
        <begin position="2"/>
        <end position="59"/>
    </location>
</feature>
<dbReference type="GO" id="GO:0003677">
    <property type="term" value="F:DNA binding"/>
    <property type="evidence" value="ECO:0007669"/>
    <property type="project" value="UniProtKB-KW"/>
</dbReference>
<sequence>MLNLNQLQHFRFVAETGNFAAAARKAHITQPALSNSIRILEQRMKVQLFDRSERPIRLTPAGRNVLNRIDLLLHVARNVEKEVSYLSQGLAGELRIGMTSVSSASFGGIILGKWLAKNHRMRVDVTVADTLVLMELLRAEKMDLIIGDARDLPADLSGIDMLPITSQEGHAYCRAGHPVLALPVISFHDLLPYRFAGSHFPKAVLEHVAQLHNLDTPALIELAIESDNISLLRDATMNSDLILLTTRGCVRNALNANLLVELPVELQTPGNWYAVTLKNAVLHPAIPSLKKAIREASAEA</sequence>
<dbReference type="InterPro" id="IPR036390">
    <property type="entry name" value="WH_DNA-bd_sf"/>
</dbReference>
<dbReference type="OrthoDB" id="9803030at2"/>
<dbReference type="SUPFAM" id="SSF46785">
    <property type="entry name" value="Winged helix' DNA-binding domain"/>
    <property type="match status" value="1"/>
</dbReference>
<dbReference type="Proteomes" id="UP000199144">
    <property type="component" value="Unassembled WGS sequence"/>
</dbReference>
<keyword evidence="7" id="KW-1185">Reference proteome</keyword>
<dbReference type="PANTHER" id="PTHR30419:SF30">
    <property type="entry name" value="LYSR FAMILY TRANSCRIPTIONAL REGULATOR"/>
    <property type="match status" value="1"/>
</dbReference>
<dbReference type="PANTHER" id="PTHR30419">
    <property type="entry name" value="HTH-TYPE TRANSCRIPTIONAL REGULATOR YBHD"/>
    <property type="match status" value="1"/>
</dbReference>
<keyword evidence="2" id="KW-0805">Transcription regulation</keyword>
<name>A0A1I4TPH2_9RHOB</name>
<dbReference type="FunFam" id="1.10.10.10:FF:000001">
    <property type="entry name" value="LysR family transcriptional regulator"/>
    <property type="match status" value="1"/>
</dbReference>
<dbReference type="PRINTS" id="PR00039">
    <property type="entry name" value="HTHLYSR"/>
</dbReference>
<dbReference type="Pfam" id="PF00126">
    <property type="entry name" value="HTH_1"/>
    <property type="match status" value="1"/>
</dbReference>
<protein>
    <submittedName>
        <fullName evidence="6">DNA-binding transcriptional regulator, LysR family</fullName>
    </submittedName>
</protein>
<dbReference type="InterPro" id="IPR036388">
    <property type="entry name" value="WH-like_DNA-bd_sf"/>
</dbReference>
<evidence type="ECO:0000313" key="6">
    <source>
        <dbReference type="EMBL" id="SFM78668.1"/>
    </source>
</evidence>
<evidence type="ECO:0000256" key="3">
    <source>
        <dbReference type="ARBA" id="ARBA00023125"/>
    </source>
</evidence>
<dbReference type="PROSITE" id="PS50931">
    <property type="entry name" value="HTH_LYSR"/>
    <property type="match status" value="1"/>
</dbReference>
<dbReference type="EMBL" id="FOTQ01000019">
    <property type="protein sequence ID" value="SFM78668.1"/>
    <property type="molecule type" value="Genomic_DNA"/>
</dbReference>
<dbReference type="InterPro" id="IPR005119">
    <property type="entry name" value="LysR_subst-bd"/>
</dbReference>
<keyword evidence="3 6" id="KW-0238">DNA-binding</keyword>
<reference evidence="6 7" key="1">
    <citation type="submission" date="2016-10" db="EMBL/GenBank/DDBJ databases">
        <authorList>
            <person name="de Groot N.N."/>
        </authorList>
    </citation>
    <scope>NUCLEOTIDE SEQUENCE [LARGE SCALE GENOMIC DNA]</scope>
    <source>
        <strain evidence="6 7">DSM 15283</strain>
    </source>
</reference>
<organism evidence="6 7">
    <name type="scientific">Shimia aestuarii</name>
    <dbReference type="NCBI Taxonomy" id="254406"/>
    <lineage>
        <taxon>Bacteria</taxon>
        <taxon>Pseudomonadati</taxon>
        <taxon>Pseudomonadota</taxon>
        <taxon>Alphaproteobacteria</taxon>
        <taxon>Rhodobacterales</taxon>
        <taxon>Roseobacteraceae</taxon>
    </lineage>
</organism>
<dbReference type="InterPro" id="IPR050950">
    <property type="entry name" value="HTH-type_LysR_regulators"/>
</dbReference>
<evidence type="ECO:0000313" key="7">
    <source>
        <dbReference type="Proteomes" id="UP000199144"/>
    </source>
</evidence>
<dbReference type="SUPFAM" id="SSF53850">
    <property type="entry name" value="Periplasmic binding protein-like II"/>
    <property type="match status" value="1"/>
</dbReference>
<dbReference type="STRING" id="254406.SAMN04488042_11918"/>
<gene>
    <name evidence="6" type="ORF">SAMN04488042_11918</name>
</gene>
<evidence type="ECO:0000256" key="1">
    <source>
        <dbReference type="ARBA" id="ARBA00009437"/>
    </source>
</evidence>
<evidence type="ECO:0000256" key="2">
    <source>
        <dbReference type="ARBA" id="ARBA00023015"/>
    </source>
</evidence>
<dbReference type="GO" id="GO:0005829">
    <property type="term" value="C:cytosol"/>
    <property type="evidence" value="ECO:0007669"/>
    <property type="project" value="TreeGrafter"/>
</dbReference>
<dbReference type="InterPro" id="IPR000847">
    <property type="entry name" value="LysR_HTH_N"/>
</dbReference>
<evidence type="ECO:0000256" key="4">
    <source>
        <dbReference type="ARBA" id="ARBA00023163"/>
    </source>
</evidence>
<dbReference type="Gene3D" id="3.40.190.10">
    <property type="entry name" value="Periplasmic binding protein-like II"/>
    <property type="match status" value="2"/>
</dbReference>
<dbReference type="RefSeq" id="WP_093097155.1">
    <property type="nucleotide sequence ID" value="NZ_FOTQ01000019.1"/>
</dbReference>